<dbReference type="InterPro" id="IPR027417">
    <property type="entry name" value="P-loop_NTPase"/>
</dbReference>
<feature type="region of interest" description="Disordered" evidence="9">
    <location>
        <begin position="361"/>
        <end position="402"/>
    </location>
</feature>
<feature type="compositionally biased region" description="Basic residues" evidence="9">
    <location>
        <begin position="17"/>
        <end position="36"/>
    </location>
</feature>
<evidence type="ECO:0000256" key="9">
    <source>
        <dbReference type="SAM" id="MobiDB-lite"/>
    </source>
</evidence>
<comment type="caution">
    <text evidence="10">The sequence shown here is derived from an EMBL/GenBank/DDBJ whole genome shotgun (WGS) entry which is preliminary data.</text>
</comment>
<dbReference type="Pfam" id="PF25361">
    <property type="entry name" value="AAA_lid_RFC1"/>
    <property type="match status" value="1"/>
</dbReference>
<feature type="region of interest" description="Disordered" evidence="9">
    <location>
        <begin position="1"/>
        <end position="205"/>
    </location>
</feature>
<feature type="coiled-coil region" evidence="8">
    <location>
        <begin position="580"/>
        <end position="607"/>
    </location>
</feature>
<evidence type="ECO:0000256" key="7">
    <source>
        <dbReference type="ARBA" id="ARBA00023306"/>
    </source>
</evidence>
<evidence type="ECO:0000313" key="10">
    <source>
        <dbReference type="EMBL" id="KAJ6253094.1"/>
    </source>
</evidence>
<dbReference type="Gene3D" id="1.10.8.60">
    <property type="match status" value="1"/>
</dbReference>
<keyword evidence="11" id="KW-1185">Reference proteome</keyword>
<comment type="similarity">
    <text evidence="2">Belongs to the rad17/RAD24 family.</text>
</comment>
<evidence type="ECO:0000256" key="6">
    <source>
        <dbReference type="ARBA" id="ARBA00023242"/>
    </source>
</evidence>
<feature type="compositionally biased region" description="Polar residues" evidence="9">
    <location>
        <begin position="99"/>
        <end position="122"/>
    </location>
</feature>
<reference evidence="10" key="1">
    <citation type="submission" date="2022-08" db="EMBL/GenBank/DDBJ databases">
        <title>Novel sulfate-reducing endosymbionts in the free-living metamonad Anaeramoeba.</title>
        <authorList>
            <person name="Jerlstrom-Hultqvist J."/>
            <person name="Cepicka I."/>
            <person name="Gallot-Lavallee L."/>
            <person name="Salas-Leiva D."/>
            <person name="Curtis B.A."/>
            <person name="Zahonova K."/>
            <person name="Pipaliya S."/>
            <person name="Dacks J."/>
            <person name="Roger A.J."/>
        </authorList>
    </citation>
    <scope>NUCLEOTIDE SEQUENCE</scope>
    <source>
        <strain evidence="10">Schooner1</strain>
    </source>
</reference>
<comment type="subcellular location">
    <subcellularLocation>
        <location evidence="1">Nucleus</location>
    </subcellularLocation>
</comment>
<dbReference type="InterPro" id="IPR047854">
    <property type="entry name" value="RFC_lid"/>
</dbReference>
<feature type="compositionally biased region" description="Basic residues" evidence="9">
    <location>
        <begin position="163"/>
        <end position="179"/>
    </location>
</feature>
<dbReference type="PANTHER" id="PTHR12172:SF0">
    <property type="entry name" value="CELL CYCLE CHECKPOINT PROTEIN RAD17"/>
    <property type="match status" value="1"/>
</dbReference>
<keyword evidence="7" id="KW-0131">Cell cycle</keyword>
<dbReference type="Proteomes" id="UP001150062">
    <property type="component" value="Unassembled WGS sequence"/>
</dbReference>
<evidence type="ECO:0000256" key="2">
    <source>
        <dbReference type="ARBA" id="ARBA00006168"/>
    </source>
</evidence>
<accession>A0ABQ8Z8U2</accession>
<keyword evidence="6" id="KW-0539">Nucleus</keyword>
<dbReference type="Gene3D" id="3.40.50.300">
    <property type="entry name" value="P-loop containing nucleotide triphosphate hydrolases"/>
    <property type="match status" value="1"/>
</dbReference>
<feature type="compositionally biased region" description="Polar residues" evidence="9">
    <location>
        <begin position="386"/>
        <end position="396"/>
    </location>
</feature>
<keyword evidence="5" id="KW-0067">ATP-binding</keyword>
<organism evidence="10 11">
    <name type="scientific">Anaeramoeba flamelloides</name>
    <dbReference type="NCBI Taxonomy" id="1746091"/>
    <lineage>
        <taxon>Eukaryota</taxon>
        <taxon>Metamonada</taxon>
        <taxon>Anaeramoebidae</taxon>
        <taxon>Anaeramoeba</taxon>
    </lineage>
</organism>
<keyword evidence="8" id="KW-0175">Coiled coil</keyword>
<protein>
    <submittedName>
        <fullName evidence="10">Cell cycle checkpoint protein rad17</fullName>
    </submittedName>
</protein>
<evidence type="ECO:0000256" key="3">
    <source>
        <dbReference type="ARBA" id="ARBA00022741"/>
    </source>
</evidence>
<dbReference type="Pfam" id="PF03215">
    <property type="entry name" value="Rad17"/>
    <property type="match status" value="1"/>
</dbReference>
<evidence type="ECO:0000256" key="8">
    <source>
        <dbReference type="SAM" id="Coils"/>
    </source>
</evidence>
<sequence length="896" mass="104511">MTFHKPSFVSDWMSTSKTKKKTQKKAINEKKKRRSNRPIQAQSLLQKKDQNLNGNKKGNVNQFSRSETHLKKNQKRVIQKQSKHILNQKKTSTKKTSKNIRTNIPTFKQPTSSHPSFQPSQQTKLKSKTNTKTKTKAKAKTKTQTKKKINIEKKTNKQDQKKSQQKIKQTRKKQKLVKQRGKEKAPQQKPISLRFTSRSKSHMKKPKINLNNQLTKQRSGENNKLFLDKYAPICEGDLSIHSGKRKAVKNWLNYCFSLTNNRYSRNTKGQILILSGPVGCGKTALVRALCSDLNCEIAEWREPIDSSSRDENYNYHINPDSKLKSLGQFLSRAQMYQPLEFIVTTNKEKLKQSKLKTQERPLLEIANQKKRRRTHSTYKPQRESKNQNQNQKQTYGTRALPRAQQTHFPRKIILLEELPILVGYEQKAQFNDLLFDHLYRGIFPLVLIVSDSVGFWFPSFSNSRAHNQRNQFAMRNGNGNRNSNNNIRKSLYQNKNNHGVWGLVDKKLLQSQGVTEIKMNPIAPSLLKKTMKKINQAENLRLSETSMKLIIEQSNGDIRQAINILQIISLDLKAQKYGIVSKYNEKLKKMNHEINEKKKKLKNKTSHDFEKTNNDNNQFSRDAGLTIFHSLGKIIYQKRLRRRTPLLKSKATPTTAASTSFEEITISNNFLIDSKEWSPLEFDPENVIERTNLAPSSFLIHLHGNFLTYFEQIEHAAFAFRYLTTADTMITRLWNERNTLIRTILSGISARSIIIANYETMHLKNKQQKYSVSLFHRVKFFEKTKEKNKNKHQISSLFEKTRDKDDNEMLNHNSLDLRNINKRSFVLDLMPYLGRELNYSVNMSNYQRNIINSIGRFPHRFSQKRTNVAQINMNKIKEEIQKINYLDIDDIEEISD</sequence>
<evidence type="ECO:0000313" key="11">
    <source>
        <dbReference type="Proteomes" id="UP001150062"/>
    </source>
</evidence>
<dbReference type="EMBL" id="JAOAOG010000035">
    <property type="protein sequence ID" value="KAJ6253094.1"/>
    <property type="molecule type" value="Genomic_DNA"/>
</dbReference>
<evidence type="ECO:0000256" key="1">
    <source>
        <dbReference type="ARBA" id="ARBA00004123"/>
    </source>
</evidence>
<evidence type="ECO:0000256" key="5">
    <source>
        <dbReference type="ARBA" id="ARBA00022840"/>
    </source>
</evidence>
<proteinExistence type="inferred from homology"/>
<dbReference type="PANTHER" id="PTHR12172">
    <property type="entry name" value="CELL CYCLE CHECKPOINT PROTEIN RAD17"/>
    <property type="match status" value="1"/>
</dbReference>
<dbReference type="InterPro" id="IPR004582">
    <property type="entry name" value="Checkpoint_prot_Rad17_Rad24"/>
</dbReference>
<dbReference type="SUPFAM" id="SSF52540">
    <property type="entry name" value="P-loop containing nucleoside triphosphate hydrolases"/>
    <property type="match status" value="1"/>
</dbReference>
<feature type="compositionally biased region" description="Basic and acidic residues" evidence="9">
    <location>
        <begin position="149"/>
        <end position="162"/>
    </location>
</feature>
<keyword evidence="3" id="KW-0547">Nucleotide-binding</keyword>
<dbReference type="CDD" id="cd18140">
    <property type="entry name" value="HLD_clamp_RFC"/>
    <property type="match status" value="1"/>
</dbReference>
<name>A0ABQ8Z8U2_9EUKA</name>
<evidence type="ECO:0000256" key="4">
    <source>
        <dbReference type="ARBA" id="ARBA00022763"/>
    </source>
</evidence>
<feature type="compositionally biased region" description="Basic residues" evidence="9">
    <location>
        <begin position="71"/>
        <end position="98"/>
    </location>
</feature>
<keyword evidence="4" id="KW-0227">DNA damage</keyword>
<feature type="compositionally biased region" description="Polar residues" evidence="9">
    <location>
        <begin position="37"/>
        <end position="65"/>
    </location>
</feature>
<feature type="compositionally biased region" description="Basic residues" evidence="9">
    <location>
        <begin position="125"/>
        <end position="148"/>
    </location>
</feature>
<gene>
    <name evidence="10" type="ORF">M0813_13591</name>
</gene>